<dbReference type="Pfam" id="PF08220">
    <property type="entry name" value="HTH_DeoR"/>
    <property type="match status" value="1"/>
</dbReference>
<evidence type="ECO:0000313" key="4">
    <source>
        <dbReference type="EMBL" id="MCP2167635.1"/>
    </source>
</evidence>
<evidence type="ECO:0000313" key="5">
    <source>
        <dbReference type="Proteomes" id="UP001206128"/>
    </source>
</evidence>
<dbReference type="InterPro" id="IPR036388">
    <property type="entry name" value="WH-like_DNA-bd_sf"/>
</dbReference>
<dbReference type="InterPro" id="IPR001034">
    <property type="entry name" value="DeoR_HTH"/>
</dbReference>
<dbReference type="RefSeq" id="WP_253774674.1">
    <property type="nucleotide sequence ID" value="NZ_JAMTCK010000010.1"/>
</dbReference>
<sequence>MTTATGSRERRDQIVRLATETGLASVDELSRMFGVTASTIRRDLARLTAEGRLARTYGGAIAVTAHPESSLRQRIGEDFHAKQAIARWAATQIQAGETILLDAGSTVGALAHELRHADLLTVATTGLTALLELADVETVHVECLGGTLRPLSQGFVGPLTEAALERMTFDRVFLGTDGINADGGICEADLRQTRLKELMARRATQVYVLAHAAKLNHSPFHAWARLPLPWTLVTDAHADPDFLDTLRTHGIHVVVATHQPPGAADRPATDG</sequence>
<dbReference type="Pfam" id="PF00455">
    <property type="entry name" value="DeoRC"/>
    <property type="match status" value="1"/>
</dbReference>
<dbReference type="SUPFAM" id="SSF46785">
    <property type="entry name" value="Winged helix' DNA-binding domain"/>
    <property type="match status" value="1"/>
</dbReference>
<accession>A0AAE3GGD2</accession>
<evidence type="ECO:0000256" key="1">
    <source>
        <dbReference type="ARBA" id="ARBA00023015"/>
    </source>
</evidence>
<keyword evidence="1" id="KW-0805">Transcription regulation</keyword>
<dbReference type="Gene3D" id="1.10.10.10">
    <property type="entry name" value="Winged helix-like DNA-binding domain superfamily/Winged helix DNA-binding domain"/>
    <property type="match status" value="1"/>
</dbReference>
<comment type="caution">
    <text evidence="4">The sequence shown here is derived from an EMBL/GenBank/DDBJ whole genome shotgun (WGS) entry which is preliminary data.</text>
</comment>
<reference evidence="4" key="1">
    <citation type="submission" date="2022-06" db="EMBL/GenBank/DDBJ databases">
        <title>Genomic Encyclopedia of Archaeal and Bacterial Type Strains, Phase II (KMG-II): from individual species to whole genera.</title>
        <authorList>
            <person name="Goeker M."/>
        </authorList>
    </citation>
    <scope>NUCLEOTIDE SEQUENCE</scope>
    <source>
        <strain evidence="4">DSM 43935</strain>
    </source>
</reference>
<dbReference type="PRINTS" id="PR00037">
    <property type="entry name" value="HTHLACR"/>
</dbReference>
<dbReference type="Gene3D" id="3.40.50.1360">
    <property type="match status" value="1"/>
</dbReference>
<keyword evidence="2" id="KW-0804">Transcription</keyword>
<evidence type="ECO:0000256" key="2">
    <source>
        <dbReference type="ARBA" id="ARBA00023163"/>
    </source>
</evidence>
<gene>
    <name evidence="4" type="ORF">LX83_004508</name>
</gene>
<dbReference type="PANTHER" id="PTHR30363">
    <property type="entry name" value="HTH-TYPE TRANSCRIPTIONAL REGULATOR SRLR-RELATED"/>
    <property type="match status" value="1"/>
</dbReference>
<name>A0AAE3GGD2_9PSEU</name>
<dbReference type="SMART" id="SM00420">
    <property type="entry name" value="HTH_DEOR"/>
    <property type="match status" value="1"/>
</dbReference>
<dbReference type="SUPFAM" id="SSF100950">
    <property type="entry name" value="NagB/RpiA/CoA transferase-like"/>
    <property type="match status" value="1"/>
</dbReference>
<protein>
    <submittedName>
        <fullName evidence="4">Transcriptional regulator, DeoR family</fullName>
    </submittedName>
</protein>
<dbReference type="PROSITE" id="PS51000">
    <property type="entry name" value="HTH_DEOR_2"/>
    <property type="match status" value="1"/>
</dbReference>
<proteinExistence type="predicted"/>
<dbReference type="EMBL" id="JAMTCK010000010">
    <property type="protein sequence ID" value="MCP2167635.1"/>
    <property type="molecule type" value="Genomic_DNA"/>
</dbReference>
<evidence type="ECO:0000259" key="3">
    <source>
        <dbReference type="PROSITE" id="PS51000"/>
    </source>
</evidence>
<keyword evidence="5" id="KW-1185">Reference proteome</keyword>
<dbReference type="InterPro" id="IPR036390">
    <property type="entry name" value="WH_DNA-bd_sf"/>
</dbReference>
<dbReference type="AlphaFoldDB" id="A0AAE3GGD2"/>
<dbReference type="InterPro" id="IPR037171">
    <property type="entry name" value="NagB/RpiA_transferase-like"/>
</dbReference>
<dbReference type="InterPro" id="IPR014036">
    <property type="entry name" value="DeoR-like_C"/>
</dbReference>
<feature type="domain" description="HTH deoR-type" evidence="3">
    <location>
        <begin position="7"/>
        <end position="62"/>
    </location>
</feature>
<dbReference type="PANTHER" id="PTHR30363:SF44">
    <property type="entry name" value="AGA OPERON TRANSCRIPTIONAL REPRESSOR-RELATED"/>
    <property type="match status" value="1"/>
</dbReference>
<dbReference type="SMART" id="SM01134">
    <property type="entry name" value="DeoRC"/>
    <property type="match status" value="1"/>
</dbReference>
<dbReference type="InterPro" id="IPR050313">
    <property type="entry name" value="Carb_Metab_HTH_regulators"/>
</dbReference>
<dbReference type="Proteomes" id="UP001206128">
    <property type="component" value="Unassembled WGS sequence"/>
</dbReference>
<dbReference type="GO" id="GO:0003700">
    <property type="term" value="F:DNA-binding transcription factor activity"/>
    <property type="evidence" value="ECO:0007669"/>
    <property type="project" value="InterPro"/>
</dbReference>
<organism evidence="4 5">
    <name type="scientific">Goodfellowiella coeruleoviolacea</name>
    <dbReference type="NCBI Taxonomy" id="334858"/>
    <lineage>
        <taxon>Bacteria</taxon>
        <taxon>Bacillati</taxon>
        <taxon>Actinomycetota</taxon>
        <taxon>Actinomycetes</taxon>
        <taxon>Pseudonocardiales</taxon>
        <taxon>Pseudonocardiaceae</taxon>
        <taxon>Goodfellowiella</taxon>
    </lineage>
</organism>